<dbReference type="PANTHER" id="PTHR12100">
    <property type="entry name" value="SEC10"/>
    <property type="match status" value="1"/>
</dbReference>
<keyword evidence="2" id="KW-1133">Transmembrane helix</keyword>
<keyword evidence="2" id="KW-0472">Membrane</keyword>
<proteinExistence type="predicted"/>
<feature type="region of interest" description="Disordered" evidence="1">
    <location>
        <begin position="629"/>
        <end position="672"/>
    </location>
</feature>
<dbReference type="Pfam" id="PF07393">
    <property type="entry name" value="Sec10_HB"/>
    <property type="match status" value="1"/>
</dbReference>
<dbReference type="SUPFAM" id="SSF53474">
    <property type="entry name" value="alpha/beta-Hydrolases"/>
    <property type="match status" value="1"/>
</dbReference>
<dbReference type="GO" id="GO:0006893">
    <property type="term" value="P:Golgi to plasma membrane transport"/>
    <property type="evidence" value="ECO:0007669"/>
    <property type="project" value="TreeGrafter"/>
</dbReference>
<evidence type="ECO:0000256" key="1">
    <source>
        <dbReference type="SAM" id="MobiDB-lite"/>
    </source>
</evidence>
<dbReference type="STRING" id="27349.A0A0L6UMD4"/>
<dbReference type="Proteomes" id="UP000037035">
    <property type="component" value="Unassembled WGS sequence"/>
</dbReference>
<gene>
    <name evidence="4" type="ORF">VP01_502g3</name>
</gene>
<dbReference type="SMART" id="SM00256">
    <property type="entry name" value="FBOX"/>
    <property type="match status" value="1"/>
</dbReference>
<protein>
    <recommendedName>
        <fullName evidence="3">F-box domain-containing protein</fullName>
    </recommendedName>
</protein>
<dbReference type="InterPro" id="IPR009976">
    <property type="entry name" value="Sec10-like"/>
</dbReference>
<dbReference type="SUPFAM" id="SSF81383">
    <property type="entry name" value="F-box domain"/>
    <property type="match status" value="1"/>
</dbReference>
<dbReference type="InterPro" id="IPR001810">
    <property type="entry name" value="F-box_dom"/>
</dbReference>
<evidence type="ECO:0000259" key="3">
    <source>
        <dbReference type="PROSITE" id="PS50181"/>
    </source>
</evidence>
<reference evidence="4 5" key="1">
    <citation type="submission" date="2015-08" db="EMBL/GenBank/DDBJ databases">
        <title>Next Generation Sequencing and Analysis of the Genome of Puccinia sorghi L Schw, the Causal Agent of Maize Common Rust.</title>
        <authorList>
            <person name="Rochi L."/>
            <person name="Burguener G."/>
            <person name="Darino M."/>
            <person name="Turjanski A."/>
            <person name="Kreff E."/>
            <person name="Dieguez M.J."/>
            <person name="Sacco F."/>
        </authorList>
    </citation>
    <scope>NUCLEOTIDE SEQUENCE [LARGE SCALE GENOMIC DNA]</scope>
    <source>
        <strain evidence="4 5">RO10H11247</strain>
    </source>
</reference>
<feature type="transmembrane region" description="Helical" evidence="2">
    <location>
        <begin position="150"/>
        <end position="170"/>
    </location>
</feature>
<evidence type="ECO:0000256" key="2">
    <source>
        <dbReference type="SAM" id="Phobius"/>
    </source>
</evidence>
<dbReference type="EMBL" id="LAVV01010198">
    <property type="protein sequence ID" value="KNZ49407.1"/>
    <property type="molecule type" value="Genomic_DNA"/>
</dbReference>
<dbReference type="InterPro" id="IPR048627">
    <property type="entry name" value="Sec10_HB"/>
</dbReference>
<keyword evidence="5" id="KW-1185">Reference proteome</keyword>
<feature type="domain" description="F-box" evidence="3">
    <location>
        <begin position="555"/>
        <end position="601"/>
    </location>
</feature>
<comment type="caution">
    <text evidence="4">The sequence shown here is derived from an EMBL/GenBank/DDBJ whole genome shotgun (WGS) entry which is preliminary data.</text>
</comment>
<dbReference type="InterPro" id="IPR029058">
    <property type="entry name" value="AB_hydrolase_fold"/>
</dbReference>
<dbReference type="GO" id="GO:0006887">
    <property type="term" value="P:exocytosis"/>
    <property type="evidence" value="ECO:0007669"/>
    <property type="project" value="TreeGrafter"/>
</dbReference>
<dbReference type="PANTHER" id="PTHR12100:SF1">
    <property type="entry name" value="RECYCLIN-1"/>
    <property type="match status" value="1"/>
</dbReference>
<feature type="compositionally biased region" description="Low complexity" evidence="1">
    <location>
        <begin position="1123"/>
        <end position="1142"/>
    </location>
</feature>
<organism evidence="4 5">
    <name type="scientific">Puccinia sorghi</name>
    <dbReference type="NCBI Taxonomy" id="27349"/>
    <lineage>
        <taxon>Eukaryota</taxon>
        <taxon>Fungi</taxon>
        <taxon>Dikarya</taxon>
        <taxon>Basidiomycota</taxon>
        <taxon>Pucciniomycotina</taxon>
        <taxon>Pucciniomycetes</taxon>
        <taxon>Pucciniales</taxon>
        <taxon>Pucciniaceae</taxon>
        <taxon>Puccinia</taxon>
    </lineage>
</organism>
<dbReference type="Gene3D" id="3.40.50.1820">
    <property type="entry name" value="alpha/beta hydrolase"/>
    <property type="match status" value="1"/>
</dbReference>
<dbReference type="PROSITE" id="PS50181">
    <property type="entry name" value="FBOX"/>
    <property type="match status" value="1"/>
</dbReference>
<dbReference type="GO" id="GO:0000145">
    <property type="term" value="C:exocyst"/>
    <property type="evidence" value="ECO:0007669"/>
    <property type="project" value="TreeGrafter"/>
</dbReference>
<keyword evidence="2" id="KW-0812">Transmembrane</keyword>
<dbReference type="InterPro" id="IPR036047">
    <property type="entry name" value="F-box-like_dom_sf"/>
</dbReference>
<dbReference type="Pfam" id="PF00646">
    <property type="entry name" value="F-box"/>
    <property type="match status" value="1"/>
</dbReference>
<name>A0A0L6UMD4_9BASI</name>
<dbReference type="VEuPathDB" id="FungiDB:VP01_502g3"/>
<feature type="region of interest" description="Disordered" evidence="1">
    <location>
        <begin position="1113"/>
        <end position="1162"/>
    </location>
</feature>
<dbReference type="Gene3D" id="1.20.1280.50">
    <property type="match status" value="1"/>
</dbReference>
<accession>A0A0L6UMD4</accession>
<dbReference type="OrthoDB" id="5554140at2759"/>
<evidence type="ECO:0000313" key="5">
    <source>
        <dbReference type="Proteomes" id="UP000037035"/>
    </source>
</evidence>
<feature type="transmembrane region" description="Helical" evidence="2">
    <location>
        <begin position="394"/>
        <end position="414"/>
    </location>
</feature>
<sequence>MPFVEVSRGVRLFYEIWHSGEREEEWEGKPWLMVMHPLLMDSSYASEMTGMPRMAGRFNRIVLDARHHGRSRQHDEHEQQSPPDERYGLDLFSLAADFALALRRLNIPPVHAFATHPWSAEILLRIAALFPFVINSLCLCSVPPPIMSVSFSLFFFFYVYIPLVILCVYLREDFLDRAFQECFHAVADPQSVEDWDEGVGAVQWFNFGEPSLVDPDILDEWAGVLIRRFPPSRAVDCLLCVWPFLGACQVSKVLLSSILKNKSCLEEGCRARFEELPLHEHSAFKAIQDAPLLCCRTHPIEVATAYMEWVEPLLDRAEAATESFWRNSPCHAVLRRRRRRRRRLWMRLMAPRSCAEILCKATATTVTRRRKSTASISSSLSSASIKSRLSRSSAAVCVLFLSLSFCVCVNASWFGGRRLTGVVGWGREGSVKLRDSLMICYKQLFLSIRRSQTGHVRASTGAHDALKGPVVQIKTSVEVCYHDLISLIKFSFYFEIHFFISSTMNQNIHPLRRAAPPARPHPIAGYRAQHHQYSQKHLLASGIDHVHLQRALHRSQSFSRLPDHLLRNILQFIPPDHLPHIARVSKRLRKIALDHRLWITKLNWLGYKGPLLLISTSTNNGNLGHNNVPTGVPDHKVNPSSGTLDADPRRETTQETLGSPFHPPSSTQNDLLSFEPERNSKHDILSLPNPYPPSLLPSSSTSHARVLTYKNAPTSHREQFMYYYRHLLPYLDSLVEHSTDCLVFTAPGLSALQRAELLATLGRLLHNPYLAPSRHFRNSTIAHHLQQASYAFEASLSRQFEAANQAHNEPAMKNLAHIRYTLADGRNDPHPTIVHSFINNRPIFLDPLPFNPLDNLRKTEDPEGQIVEGVDFGSLQECFRHLHATIIHEGTAIGRIFPPDMCVLRYFIEQLLQRVVSGYIARLLSAVQTLPSPLFLITSVEVYGQLRGLIPVVMAVEPRSPKITDSTVENIIHGVFAPHLGEYLHEETAWVKGALQRICSAWNEGVAGEHQGRGGGKSGVGTSWREPSMMKQKILQSFKTALLLPVTVVPKTVSYSFNALSNVGAGAFHSVASGLITPSASSLFPGPHSTDYRNAHILPDQLSQQAELVSWLDDAPDEPPLPSSSSSQHNLPPLHSLPSCNPQSSSFEDDNDHHRYEEAESQPTHLRALLSLDVTLQTITVDRQALTRLQSFLPFNYPYRQQVVDTIEEIFVLLLHTLGREHIQPAFDKAFQTMTHDVEEEEEGAGGGVTTAGDFFLDFFGLVDVGDTMSQMVSVYSEQALSGLLDLGDFLSLAGREKRGFERRLDELVAQGLGLAIDLLVSLLDRLLLRLQRPADFLQPPNPDSLSPSQPSHACLAFVNTLHRYCRHLASRTDRHLLDVFYQEIGLRLHGLLCKHIKRSKISVEGAVQLRVDIGHYEEFIVGMKVWKKNQEMKGGGTGSRWEEEGVERAFGAMRNAATVFGFVAPKDLAGFVQDLVGPDARRLAPLSPDDLYQVCLCFSLIILCSLSLSDLIPLTLVWLVFVVLSYEPFACHLSFEEVLGNIHAKETWIHMVFVSADSTRAHHHVIWTLNHQSACPS</sequence>
<evidence type="ECO:0000313" key="4">
    <source>
        <dbReference type="EMBL" id="KNZ49407.1"/>
    </source>
</evidence>